<dbReference type="PANTHER" id="PTHR33594">
    <property type="entry name" value="SUPERFAMILY HYDROLASE, PUTATIVE (AFU_ORTHOLOGUE AFUA_1G03035)-RELATED"/>
    <property type="match status" value="1"/>
</dbReference>
<proteinExistence type="predicted"/>
<dbReference type="PANTHER" id="PTHR33594:SF1">
    <property type="entry name" value="HD_PDEASE DOMAIN-CONTAINING PROTEIN"/>
    <property type="match status" value="1"/>
</dbReference>
<organism evidence="2 3">
    <name type="scientific">Sporosarcina jeotgali</name>
    <dbReference type="NCBI Taxonomy" id="3020056"/>
    <lineage>
        <taxon>Bacteria</taxon>
        <taxon>Bacillati</taxon>
        <taxon>Bacillota</taxon>
        <taxon>Bacilli</taxon>
        <taxon>Bacillales</taxon>
        <taxon>Caryophanaceae</taxon>
        <taxon>Sporosarcina</taxon>
    </lineage>
</organism>
<dbReference type="CDD" id="cd00077">
    <property type="entry name" value="HDc"/>
    <property type="match status" value="1"/>
</dbReference>
<sequence length="210" mass="23429">MTYTEQCAIVAKEIYQKFDASHDFDHILRVLQNAFEIMEGMEGVNRTAVELAVYLHDIDDPKYSEVTGTSAAALLQGLAVPQDLQELVLAAIESVSFSGGNSKELDSIEGAIVRDADRLDAIGAIGIARTFAYGGAKGRKLYDPTESIRTSMSEYDYRSKKTASITHFHEKLFLLKDLMVTERGKQLAEDRHQFMKQFVKQLEIETGLSL</sequence>
<feature type="domain" description="HD/PDEase" evidence="1">
    <location>
        <begin position="19"/>
        <end position="131"/>
    </location>
</feature>
<name>A0ABZ0L1F0_9BACL</name>
<dbReference type="InterPro" id="IPR006674">
    <property type="entry name" value="HD_domain"/>
</dbReference>
<keyword evidence="3" id="KW-1185">Reference proteome</keyword>
<evidence type="ECO:0000313" key="2">
    <source>
        <dbReference type="EMBL" id="WOV85466.1"/>
    </source>
</evidence>
<reference evidence="2 3" key="1">
    <citation type="submission" date="2023-01" db="EMBL/GenBank/DDBJ databases">
        <title>Sporosarcina sp. nov., isolated from Korean tranditional fermented seafood 'Jeotgal'.</title>
        <authorList>
            <person name="Yang A.-I."/>
        </authorList>
    </citation>
    <scope>NUCLEOTIDE SEQUENCE [LARGE SCALE GENOMIC DNA]</scope>
    <source>
        <strain evidence="2 3">B2O-1</strain>
    </source>
</reference>
<dbReference type="Proteomes" id="UP001303532">
    <property type="component" value="Chromosome"/>
</dbReference>
<gene>
    <name evidence="2" type="ORF">PGH26_05905</name>
</gene>
<protein>
    <submittedName>
        <fullName evidence="2">HD domain-containing protein</fullName>
    </submittedName>
</protein>
<evidence type="ECO:0000259" key="1">
    <source>
        <dbReference type="SMART" id="SM00471"/>
    </source>
</evidence>
<accession>A0ABZ0L1F0</accession>
<dbReference type="Gene3D" id="1.10.3210.50">
    <property type="match status" value="1"/>
</dbReference>
<dbReference type="SUPFAM" id="SSF109604">
    <property type="entry name" value="HD-domain/PDEase-like"/>
    <property type="match status" value="1"/>
</dbReference>
<evidence type="ECO:0000313" key="3">
    <source>
        <dbReference type="Proteomes" id="UP001303532"/>
    </source>
</evidence>
<dbReference type="Pfam" id="PF01966">
    <property type="entry name" value="HD"/>
    <property type="match status" value="1"/>
</dbReference>
<dbReference type="InterPro" id="IPR003607">
    <property type="entry name" value="HD/PDEase_dom"/>
</dbReference>
<dbReference type="SMART" id="SM00471">
    <property type="entry name" value="HDc"/>
    <property type="match status" value="1"/>
</dbReference>
<dbReference type="EMBL" id="CP116341">
    <property type="protein sequence ID" value="WOV85466.1"/>
    <property type="molecule type" value="Genomic_DNA"/>
</dbReference>
<dbReference type="RefSeq" id="WP_323693073.1">
    <property type="nucleotide sequence ID" value="NZ_CP116341.1"/>
</dbReference>